<dbReference type="SUPFAM" id="SSF141868">
    <property type="entry name" value="EAL domain-like"/>
    <property type="match status" value="1"/>
</dbReference>
<feature type="domain" description="EAL" evidence="1">
    <location>
        <begin position="109"/>
        <end position="356"/>
    </location>
</feature>
<dbReference type="EMBL" id="JAIQ01000059">
    <property type="protein sequence ID" value="KLE01707.1"/>
    <property type="molecule type" value="Genomic_DNA"/>
</dbReference>
<evidence type="ECO:0000313" key="2">
    <source>
        <dbReference type="EMBL" id="KLE01707.1"/>
    </source>
</evidence>
<accession>A0A0G9K5D3</accession>
<evidence type="ECO:0000259" key="1">
    <source>
        <dbReference type="PROSITE" id="PS50883"/>
    </source>
</evidence>
<dbReference type="GO" id="GO:0071111">
    <property type="term" value="F:cyclic-guanylate-specific phosphodiesterase activity"/>
    <property type="evidence" value="ECO:0007669"/>
    <property type="project" value="InterPro"/>
</dbReference>
<dbReference type="PATRIC" id="fig|1447256.3.peg.512"/>
<dbReference type="SMART" id="SM00052">
    <property type="entry name" value="EAL"/>
    <property type="match status" value="1"/>
</dbReference>
<dbReference type="AlphaFoldDB" id="A0A0G9K5D3"/>
<dbReference type="Gene3D" id="3.20.20.450">
    <property type="entry name" value="EAL domain"/>
    <property type="match status" value="1"/>
</dbReference>
<proteinExistence type="predicted"/>
<gene>
    <name evidence="2" type="ORF">AA20_02675</name>
</gene>
<dbReference type="PROSITE" id="PS50883">
    <property type="entry name" value="EAL"/>
    <property type="match status" value="1"/>
</dbReference>
<evidence type="ECO:0000313" key="3">
    <source>
        <dbReference type="Proteomes" id="UP000035514"/>
    </source>
</evidence>
<dbReference type="InterPro" id="IPR035919">
    <property type="entry name" value="EAL_sf"/>
</dbReference>
<name>A0A0G9K5D3_9BACT</name>
<dbReference type="PANTHER" id="PTHR33121:SF15">
    <property type="entry name" value="BLUE LIGHT- AND TEMPERATURE-REGULATED ANTIREPRESSOR BLUF"/>
    <property type="match status" value="1"/>
</dbReference>
<reference evidence="2 3" key="1">
    <citation type="submission" date="2014-01" db="EMBL/GenBank/DDBJ databases">
        <title>Development of a Comparative Genomic Fingerprinting Assay for High Resolution Genotyping of Arcobacter butzleri.</title>
        <authorList>
            <person name="Webb A.L."/>
            <person name="Inglis G.D."/>
            <person name="Kruczkiewicz P."/>
            <person name="Selinger L.B."/>
            <person name="Taboada E.N."/>
        </authorList>
    </citation>
    <scope>NUCLEOTIDE SEQUENCE [LARGE SCALE GENOMIC DNA]</scope>
    <source>
        <strain evidence="2 3">L348</strain>
    </source>
</reference>
<dbReference type="RefSeq" id="WP_046996279.1">
    <property type="nucleotide sequence ID" value="NZ_JAIQ01000059.1"/>
</dbReference>
<dbReference type="CDD" id="cd01948">
    <property type="entry name" value="EAL"/>
    <property type="match status" value="1"/>
</dbReference>
<dbReference type="Proteomes" id="UP000035514">
    <property type="component" value="Unassembled WGS sequence"/>
</dbReference>
<dbReference type="Pfam" id="PF00563">
    <property type="entry name" value="EAL"/>
    <property type="match status" value="1"/>
</dbReference>
<comment type="caution">
    <text evidence="2">The sequence shown here is derived from an EMBL/GenBank/DDBJ whole genome shotgun (WGS) entry which is preliminary data.</text>
</comment>
<dbReference type="PANTHER" id="PTHR33121">
    <property type="entry name" value="CYCLIC DI-GMP PHOSPHODIESTERASE PDEF"/>
    <property type="match status" value="1"/>
</dbReference>
<dbReference type="InterPro" id="IPR001633">
    <property type="entry name" value="EAL_dom"/>
</dbReference>
<sequence length="356" mass="40600">MTTSSCIKCQTLPILKDSESNLIFGFEVIELCTKFKNFLDENNINYFKEDNLTIVIKTSSFIDFLSNILSKNIFKKHEREAIYILSLNENEKLDYSKIKNVKSLEKYKNQISAQELSSLLSKGGLTTHFQPILDVKTNTIYGYETLARGVNEDGTLVPPNKLFTWAKDGDMLFYLDRACRENSLKTAAIKNIRAKVFINFIPTAIYDPNHCLQSTVKWANSLEFDPKNVIFEVVESENIEDIEHLKNILNFYKSKGFMIALDDVGSGYSSLNMIVQLLPDIVKVDREIIKDIDKNRANQSVFTAIVNIAKENNIVVLAEGIETKEEYLYLKDNGASLAQGYYFAKPSAEPIRKIKF</sequence>
<organism evidence="2 3">
    <name type="scientific">Aliarcobacter butzleri L348</name>
    <dbReference type="NCBI Taxonomy" id="1447256"/>
    <lineage>
        <taxon>Bacteria</taxon>
        <taxon>Pseudomonadati</taxon>
        <taxon>Campylobacterota</taxon>
        <taxon>Epsilonproteobacteria</taxon>
        <taxon>Campylobacterales</taxon>
        <taxon>Arcobacteraceae</taxon>
        <taxon>Aliarcobacter</taxon>
    </lineage>
</organism>
<dbReference type="InterPro" id="IPR050706">
    <property type="entry name" value="Cyclic-di-GMP_PDE-like"/>
</dbReference>
<protein>
    <submittedName>
        <fullName evidence="2">Signal peptide protein</fullName>
    </submittedName>
</protein>